<evidence type="ECO:0000256" key="7">
    <source>
        <dbReference type="ARBA" id="ARBA00022989"/>
    </source>
</evidence>
<evidence type="ECO:0000259" key="12">
    <source>
        <dbReference type="Pfam" id="PF02517"/>
    </source>
</evidence>
<evidence type="ECO:0000256" key="1">
    <source>
        <dbReference type="ARBA" id="ARBA00004477"/>
    </source>
</evidence>
<keyword evidence="3 13" id="KW-0645">Protease</keyword>
<feature type="transmembrane region" description="Helical" evidence="11">
    <location>
        <begin position="147"/>
        <end position="170"/>
    </location>
</feature>
<evidence type="ECO:0000256" key="3">
    <source>
        <dbReference type="ARBA" id="ARBA00022670"/>
    </source>
</evidence>
<evidence type="ECO:0000256" key="2">
    <source>
        <dbReference type="ARBA" id="ARBA00006897"/>
    </source>
</evidence>
<dbReference type="InterPro" id="IPR039731">
    <property type="entry name" value="Rce1"/>
</dbReference>
<evidence type="ECO:0000256" key="11">
    <source>
        <dbReference type="SAM" id="Phobius"/>
    </source>
</evidence>
<dbReference type="GO" id="GO:0071586">
    <property type="term" value="P:CAAX-box protein processing"/>
    <property type="evidence" value="ECO:0007669"/>
    <property type="project" value="InterPro"/>
</dbReference>
<dbReference type="PANTHER" id="PTHR13046">
    <property type="entry name" value="PROTEASE U48 CAAX PRENYL PROTEASE RCE1"/>
    <property type="match status" value="1"/>
</dbReference>
<protein>
    <recommendedName>
        <fullName evidence="10">intramembrane prenyl-peptidase Rce1</fullName>
        <ecNumber evidence="10">3.4.26.1</ecNumber>
    </recommendedName>
</protein>
<feature type="domain" description="CAAX prenyl protease 2/Lysostaphin resistance protein A-like" evidence="12">
    <location>
        <begin position="201"/>
        <end position="310"/>
    </location>
</feature>
<dbReference type="STRING" id="1151754.M9MGJ1"/>
<dbReference type="GO" id="GO:0004222">
    <property type="term" value="F:metalloendopeptidase activity"/>
    <property type="evidence" value="ECO:0007669"/>
    <property type="project" value="InterPro"/>
</dbReference>
<dbReference type="InterPro" id="IPR003675">
    <property type="entry name" value="Rce1/LyrA-like_dom"/>
</dbReference>
<evidence type="ECO:0000256" key="4">
    <source>
        <dbReference type="ARBA" id="ARBA00022692"/>
    </source>
</evidence>
<dbReference type="GO" id="GO:0005789">
    <property type="term" value="C:endoplasmic reticulum membrane"/>
    <property type="evidence" value="ECO:0007669"/>
    <property type="project" value="UniProtKB-SubCell"/>
</dbReference>
<evidence type="ECO:0000256" key="5">
    <source>
        <dbReference type="ARBA" id="ARBA00022801"/>
    </source>
</evidence>
<keyword evidence="7 11" id="KW-1133">Transmembrane helix</keyword>
<comment type="subcellular location">
    <subcellularLocation>
        <location evidence="1">Endoplasmic reticulum membrane</location>
        <topology evidence="1">Multi-pass membrane protein</topology>
    </subcellularLocation>
</comment>
<proteinExistence type="inferred from homology"/>
<evidence type="ECO:0000313" key="13">
    <source>
        <dbReference type="EMBL" id="GAC77083.1"/>
    </source>
</evidence>
<dbReference type="PANTHER" id="PTHR13046:SF0">
    <property type="entry name" value="CAAX PRENYL PROTEASE 2"/>
    <property type="match status" value="1"/>
</dbReference>
<keyword evidence="6" id="KW-0256">Endoplasmic reticulum</keyword>
<keyword evidence="5" id="KW-0378">Hydrolase</keyword>
<dbReference type="EC" id="3.4.26.1" evidence="10"/>
<keyword evidence="4 11" id="KW-0812">Transmembrane</keyword>
<evidence type="ECO:0000256" key="9">
    <source>
        <dbReference type="ARBA" id="ARBA00047280"/>
    </source>
</evidence>
<dbReference type="Proteomes" id="UP000011976">
    <property type="component" value="Unassembled WGS sequence"/>
</dbReference>
<evidence type="ECO:0000256" key="10">
    <source>
        <dbReference type="ARBA" id="ARBA00049729"/>
    </source>
</evidence>
<reference evidence="14" key="1">
    <citation type="journal article" date="2013" name="Genome Announc.">
        <title>Genome sequence of the basidiomycetous yeast Pseudozyma antarctica T-34, a producer of the glycolipid biosurfactants mannosylerythritol lipids.</title>
        <authorList>
            <person name="Morita T."/>
            <person name="Koike H."/>
            <person name="Koyama Y."/>
            <person name="Hagiwara H."/>
            <person name="Ito E."/>
            <person name="Fukuoka T."/>
            <person name="Imura T."/>
            <person name="Machida M."/>
            <person name="Kitamoto D."/>
        </authorList>
    </citation>
    <scope>NUCLEOTIDE SEQUENCE [LARGE SCALE GENOMIC DNA]</scope>
    <source>
        <strain evidence="14">T-34</strain>
    </source>
</reference>
<comment type="similarity">
    <text evidence="2">Belongs to the peptidase U48 family.</text>
</comment>
<dbReference type="OrthoDB" id="271604at2759"/>
<dbReference type="AlphaFoldDB" id="M9MGJ1"/>
<evidence type="ECO:0000256" key="8">
    <source>
        <dbReference type="ARBA" id="ARBA00023136"/>
    </source>
</evidence>
<comment type="catalytic activity">
    <reaction evidence="9">
        <text>Hydrolyzes the peptide bond -P2-(S-farnesyl or geranylgeranyl)C-P1'-P2'-P3'-COOH where P1' and P2' are amino acids with aliphatic sidechains and P3' is any C-terminal residue.</text>
        <dbReference type="EC" id="3.4.26.1"/>
    </reaction>
</comment>
<name>M9MGJ1_PSEA3</name>
<evidence type="ECO:0000256" key="6">
    <source>
        <dbReference type="ARBA" id="ARBA00022824"/>
    </source>
</evidence>
<sequence>MSMLTHLPAPLAPPVLGLGLAVASAAWFTVSYVGSLYLSPAGRLNGGVDADGVPLDRDHPVVIRSRIRTASAATALSLVCAGALLKRAIPPSVSFGRLFHESITADTMLLDSQGWLLDTLNIGRLLGLALPVPTLLTSNTLPFAPPLLSYIGSLSVHMAAPLLLTSLLYLGPLLTRFLDGELPFQRRFDLHTDLVVKFTSLAGVRNFLVGPATEELVFRASLLAPLFFAGVSRAKLVLATPAFFGIAHVHHAYNVYLSDGRTRSAAIRGALTAAAQFVYTTAFGWYANLLFLRAGSVVAPTAAHVLCNVLGLPNPAADAQRHPTKSTRKSHLPQPVVVQPLLNLWHDCAIG</sequence>
<evidence type="ECO:0000313" key="14">
    <source>
        <dbReference type="Proteomes" id="UP000011976"/>
    </source>
</evidence>
<gene>
    <name evidence="13" type="ORF">PANT_24d00033</name>
</gene>
<organism evidence="13 14">
    <name type="scientific">Pseudozyma antarctica (strain T-34)</name>
    <name type="common">Yeast</name>
    <name type="synonym">Candida antarctica</name>
    <dbReference type="NCBI Taxonomy" id="1151754"/>
    <lineage>
        <taxon>Eukaryota</taxon>
        <taxon>Fungi</taxon>
        <taxon>Dikarya</taxon>
        <taxon>Basidiomycota</taxon>
        <taxon>Ustilaginomycotina</taxon>
        <taxon>Ustilaginomycetes</taxon>
        <taxon>Ustilaginales</taxon>
        <taxon>Ustilaginaceae</taxon>
        <taxon>Moesziomyces</taxon>
    </lineage>
</organism>
<dbReference type="Pfam" id="PF02517">
    <property type="entry name" value="Rce1-like"/>
    <property type="match status" value="1"/>
</dbReference>
<accession>M9MGJ1</accession>
<dbReference type="EMBL" id="DF196790">
    <property type="protein sequence ID" value="GAC77083.1"/>
    <property type="molecule type" value="Genomic_DNA"/>
</dbReference>
<keyword evidence="8 11" id="KW-0472">Membrane</keyword>